<dbReference type="GO" id="GO:0160107">
    <property type="term" value="F:tRNA (adenine(58)-N1)-methyltransferase activity"/>
    <property type="evidence" value="ECO:0007669"/>
    <property type="project" value="UniProtKB-EC"/>
</dbReference>
<feature type="binding site" evidence="6">
    <location>
        <begin position="126"/>
        <end position="129"/>
    </location>
    <ligand>
        <name>S-adenosyl-L-methionine</name>
        <dbReference type="ChEBI" id="CHEBI:59789"/>
    </ligand>
</feature>
<accession>A0A417XYB1</accession>
<dbReference type="GO" id="GO:0031515">
    <property type="term" value="C:tRNA (m1A) methyltransferase complex"/>
    <property type="evidence" value="ECO:0007669"/>
    <property type="project" value="UniProtKB-UniRule"/>
</dbReference>
<dbReference type="EMBL" id="QXGH01000025">
    <property type="protein sequence ID" value="RHW25351.1"/>
    <property type="molecule type" value="Genomic_DNA"/>
</dbReference>
<dbReference type="PANTHER" id="PTHR12133">
    <property type="entry name" value="TRNA (ADENINE(58)-N(1))-METHYLTRANSFERASE"/>
    <property type="match status" value="1"/>
</dbReference>
<dbReference type="CDD" id="cd02440">
    <property type="entry name" value="AdoMet_MTases"/>
    <property type="match status" value="1"/>
</dbReference>
<dbReference type="InterPro" id="IPR049470">
    <property type="entry name" value="TRM61_C"/>
</dbReference>
<evidence type="ECO:0000256" key="2">
    <source>
        <dbReference type="ARBA" id="ARBA00022679"/>
    </source>
</evidence>
<dbReference type="PROSITE" id="PS51620">
    <property type="entry name" value="SAM_TRM61"/>
    <property type="match status" value="1"/>
</dbReference>
<keyword evidence="10" id="KW-1185">Reference proteome</keyword>
<dbReference type="FunFam" id="3.40.50.150:FF:000019">
    <property type="entry name" value="tRNA (adenine(58)-N(1))-methyltransferase TrmI"/>
    <property type="match status" value="1"/>
</dbReference>
<gene>
    <name evidence="9" type="ORF">D0Z08_20425</name>
</gene>
<comment type="similarity">
    <text evidence="5">Belongs to the class I-like SAM-binding methyltransferase superfamily. TRM61 family.</text>
</comment>
<dbReference type="InterPro" id="IPR014816">
    <property type="entry name" value="tRNA_MeTrfase_Gcd14"/>
</dbReference>
<dbReference type="OrthoDB" id="9781391at2"/>
<dbReference type="Pfam" id="PF14801">
    <property type="entry name" value="TrmI-like_N"/>
    <property type="match status" value="1"/>
</dbReference>
<proteinExistence type="inferred from homology"/>
<feature type="domain" description="tRNA (adenine(58)-N(1))-methyltransferase catalytic subunit TRM61 C-terminal" evidence="8">
    <location>
        <begin position="90"/>
        <end position="259"/>
    </location>
</feature>
<dbReference type="Gene3D" id="3.10.330.20">
    <property type="match status" value="1"/>
</dbReference>
<keyword evidence="1 5" id="KW-0489">Methyltransferase</keyword>
<feature type="binding site" evidence="6">
    <location>
        <position position="181"/>
    </location>
    <ligand>
        <name>S-adenosyl-L-methionine</name>
        <dbReference type="ChEBI" id="CHEBI:59789"/>
    </ligand>
</feature>
<evidence type="ECO:0000259" key="8">
    <source>
        <dbReference type="Pfam" id="PF08704"/>
    </source>
</evidence>
<evidence type="ECO:0000256" key="4">
    <source>
        <dbReference type="ARBA" id="ARBA00022694"/>
    </source>
</evidence>
<dbReference type="PIRSF" id="PIRSF017269">
    <property type="entry name" value="GCD14"/>
    <property type="match status" value="1"/>
</dbReference>
<dbReference type="AlphaFoldDB" id="A0A417XYB1"/>
<comment type="catalytic activity">
    <reaction evidence="5">
        <text>adenosine(58) in tRNA + S-adenosyl-L-methionine = N(1)-methyladenosine(58) in tRNA + S-adenosyl-L-homocysteine + H(+)</text>
        <dbReference type="Rhea" id="RHEA:43152"/>
        <dbReference type="Rhea" id="RHEA-COMP:10365"/>
        <dbReference type="Rhea" id="RHEA-COMP:10366"/>
        <dbReference type="ChEBI" id="CHEBI:15378"/>
        <dbReference type="ChEBI" id="CHEBI:57856"/>
        <dbReference type="ChEBI" id="CHEBI:59789"/>
        <dbReference type="ChEBI" id="CHEBI:74411"/>
        <dbReference type="ChEBI" id="CHEBI:74491"/>
        <dbReference type="EC" id="2.1.1.220"/>
    </reaction>
</comment>
<evidence type="ECO:0000313" key="9">
    <source>
        <dbReference type="EMBL" id="RHW25351.1"/>
    </source>
</evidence>
<feature type="region of interest" description="Disordered" evidence="7">
    <location>
        <begin position="281"/>
        <end position="325"/>
    </location>
</feature>
<reference evidence="9 10" key="1">
    <citation type="submission" date="2018-09" db="EMBL/GenBank/DDBJ databases">
        <title>Genome sequencing of Nocardioides immobilis CCTCC AB 2017083 for comparison to Nocardioides silvaticus.</title>
        <authorList>
            <person name="Li C."/>
            <person name="Wang G."/>
        </authorList>
    </citation>
    <scope>NUCLEOTIDE SEQUENCE [LARGE SCALE GENOMIC DNA]</scope>
    <source>
        <strain evidence="9 10">CCTCC AB 2017083</strain>
    </source>
</reference>
<evidence type="ECO:0000256" key="5">
    <source>
        <dbReference type="PIRNR" id="PIRNR017269"/>
    </source>
</evidence>
<evidence type="ECO:0000313" key="10">
    <source>
        <dbReference type="Proteomes" id="UP000283644"/>
    </source>
</evidence>
<keyword evidence="3 5" id="KW-0949">S-adenosyl-L-methionine</keyword>
<dbReference type="Pfam" id="PF08704">
    <property type="entry name" value="GCD14"/>
    <property type="match status" value="1"/>
</dbReference>
<feature type="binding site" evidence="6">
    <location>
        <position position="199"/>
    </location>
    <ligand>
        <name>S-adenosyl-L-methionine</name>
        <dbReference type="ChEBI" id="CHEBI:59789"/>
    </ligand>
</feature>
<dbReference type="InterPro" id="IPR029063">
    <property type="entry name" value="SAM-dependent_MTases_sf"/>
</dbReference>
<comment type="function">
    <text evidence="5">Catalyzes the S-adenosyl-L-methionine-dependent formation of N(1)-methyladenine at position 58 (m1A58) in tRNA.</text>
</comment>
<evidence type="ECO:0000256" key="3">
    <source>
        <dbReference type="ARBA" id="ARBA00022691"/>
    </source>
</evidence>
<keyword evidence="4 5" id="KW-0819">tRNA processing</keyword>
<comment type="caution">
    <text evidence="9">The sequence shown here is derived from an EMBL/GenBank/DDBJ whole genome shotgun (WGS) entry which is preliminary data.</text>
</comment>
<organism evidence="9 10">
    <name type="scientific">Nocardioides immobilis</name>
    <dbReference type="NCBI Taxonomy" id="2049295"/>
    <lineage>
        <taxon>Bacteria</taxon>
        <taxon>Bacillati</taxon>
        <taxon>Actinomycetota</taxon>
        <taxon>Actinomycetes</taxon>
        <taxon>Propionibacteriales</taxon>
        <taxon>Nocardioidaceae</taxon>
        <taxon>Nocardioides</taxon>
    </lineage>
</organism>
<evidence type="ECO:0000256" key="1">
    <source>
        <dbReference type="ARBA" id="ARBA00022603"/>
    </source>
</evidence>
<name>A0A417XYB1_9ACTN</name>
<feature type="binding site" evidence="6">
    <location>
        <position position="147"/>
    </location>
    <ligand>
        <name>S-adenosyl-L-methionine</name>
        <dbReference type="ChEBI" id="CHEBI:59789"/>
    </ligand>
</feature>
<dbReference type="EC" id="2.1.1.220" evidence="5"/>
<sequence>MVNQRDPGDVAAEAWSGVHRGPLRAGEWVRLVDSKGRKHNFSLEPGKRFFSNRGHLDHDEMIGREEGFTVTSSAGGEYLVFRPLLSEFVVSMPRGAAVVYPKDAAQIVAMADIFPGAHVVEAGVGSGALTCSLLRAVGPHGRVSSYERREEFADVARRNVGQFFGAEDGAPHPAWRLTIGDLAEELPASGEHCDRIILDMLAPWECLDAAAGALRPGGILCAYVATTTQLSRFVETVRVHGGFTEPAAWESLVRDWHVEGLAVRPGHKMIGHTAFLVTARRMAPGERAPRKSRRPAPGAYGPDYTGPRADVPDGADAQVDESPEE</sequence>
<dbReference type="SUPFAM" id="SSF53335">
    <property type="entry name" value="S-adenosyl-L-methionine-dependent methyltransferases"/>
    <property type="match status" value="1"/>
</dbReference>
<keyword evidence="2 5" id="KW-0808">Transferase</keyword>
<evidence type="ECO:0000256" key="6">
    <source>
        <dbReference type="PIRSR" id="PIRSR017269-1"/>
    </source>
</evidence>
<dbReference type="Gene3D" id="3.40.50.150">
    <property type="entry name" value="Vaccinia Virus protein VP39"/>
    <property type="match status" value="1"/>
</dbReference>
<comment type="subunit">
    <text evidence="5">Homotetramer composed of a dimer of dimers.</text>
</comment>
<dbReference type="GO" id="GO:0030488">
    <property type="term" value="P:tRNA methylation"/>
    <property type="evidence" value="ECO:0007669"/>
    <property type="project" value="InterPro"/>
</dbReference>
<evidence type="ECO:0000256" key="7">
    <source>
        <dbReference type="SAM" id="MobiDB-lite"/>
    </source>
</evidence>
<dbReference type="Proteomes" id="UP000283644">
    <property type="component" value="Unassembled WGS sequence"/>
</dbReference>
<protein>
    <recommendedName>
        <fullName evidence="5">tRNA (adenine(58)-N(1))-methyltransferase TrmI</fullName>
        <ecNumber evidence="5">2.1.1.220</ecNumber>
    </recommendedName>
</protein>
<dbReference type="PANTHER" id="PTHR12133:SF1">
    <property type="entry name" value="TRNA (ADENINE(58)-N(1))-METHYLTRANSFERASE, MITOCHONDRIAL"/>
    <property type="match status" value="1"/>
</dbReference>